<protein>
    <recommendedName>
        <fullName evidence="3">RCC1-like domain-containing protein</fullName>
    </recommendedName>
</protein>
<dbReference type="InterPro" id="IPR051553">
    <property type="entry name" value="Ran_GTPase-activating"/>
</dbReference>
<evidence type="ECO:0000259" key="3">
    <source>
        <dbReference type="Pfam" id="PF25390"/>
    </source>
</evidence>
<gene>
    <name evidence="4" type="ORF">GCM10010411_43900</name>
</gene>
<dbReference type="PROSITE" id="PS50012">
    <property type="entry name" value="RCC1_3"/>
    <property type="match status" value="7"/>
</dbReference>
<dbReference type="InterPro" id="IPR000408">
    <property type="entry name" value="Reg_chr_condens"/>
</dbReference>
<accession>A0ABP6C6T9</accession>
<dbReference type="PANTHER" id="PTHR45982">
    <property type="entry name" value="REGULATOR OF CHROMOSOME CONDENSATION"/>
    <property type="match status" value="1"/>
</dbReference>
<dbReference type="SUPFAM" id="SSF50985">
    <property type="entry name" value="RCC1/BLIP-II"/>
    <property type="match status" value="1"/>
</dbReference>
<dbReference type="Pfam" id="PF25390">
    <property type="entry name" value="WD40_RLD"/>
    <property type="match status" value="1"/>
</dbReference>
<comment type="caution">
    <text evidence="4">The sequence shown here is derived from an EMBL/GenBank/DDBJ whole genome shotgun (WGS) entry which is preliminary data.</text>
</comment>
<dbReference type="Proteomes" id="UP001501509">
    <property type="component" value="Unassembled WGS sequence"/>
</dbReference>
<name>A0ABP6C6T9_9ACTN</name>
<proteinExistence type="predicted"/>
<reference evidence="5" key="1">
    <citation type="journal article" date="2019" name="Int. J. Syst. Evol. Microbiol.">
        <title>The Global Catalogue of Microorganisms (GCM) 10K type strain sequencing project: providing services to taxonomists for standard genome sequencing and annotation.</title>
        <authorList>
            <consortium name="The Broad Institute Genomics Platform"/>
            <consortium name="The Broad Institute Genome Sequencing Center for Infectious Disease"/>
            <person name="Wu L."/>
            <person name="Ma J."/>
        </authorList>
    </citation>
    <scope>NUCLEOTIDE SEQUENCE [LARGE SCALE GENOMIC DNA]</scope>
    <source>
        <strain evidence="5">JCM 6833</strain>
    </source>
</reference>
<organism evidence="4 5">
    <name type="scientific">Actinomadura fulvescens</name>
    <dbReference type="NCBI Taxonomy" id="46160"/>
    <lineage>
        <taxon>Bacteria</taxon>
        <taxon>Bacillati</taxon>
        <taxon>Actinomycetota</taxon>
        <taxon>Actinomycetes</taxon>
        <taxon>Streptosporangiales</taxon>
        <taxon>Thermomonosporaceae</taxon>
        <taxon>Actinomadura</taxon>
    </lineage>
</organism>
<dbReference type="InterPro" id="IPR058923">
    <property type="entry name" value="RCC1-like_dom"/>
</dbReference>
<dbReference type="RefSeq" id="WP_344543573.1">
    <property type="nucleotide sequence ID" value="NZ_BAAATD010000005.1"/>
</dbReference>
<dbReference type="PROSITE" id="PS51257">
    <property type="entry name" value="PROKAR_LIPOPROTEIN"/>
    <property type="match status" value="1"/>
</dbReference>
<evidence type="ECO:0000313" key="4">
    <source>
        <dbReference type="EMBL" id="GAA2604968.1"/>
    </source>
</evidence>
<dbReference type="PANTHER" id="PTHR45982:SF1">
    <property type="entry name" value="REGULATOR OF CHROMOSOME CONDENSATION"/>
    <property type="match status" value="1"/>
</dbReference>
<feature type="domain" description="RCC1-like" evidence="3">
    <location>
        <begin position="40"/>
        <end position="365"/>
    </location>
</feature>
<keyword evidence="1" id="KW-0344">Guanine-nucleotide releasing factor</keyword>
<dbReference type="Gene3D" id="2.130.10.30">
    <property type="entry name" value="Regulator of chromosome condensation 1/beta-lactamase-inhibitor protein II"/>
    <property type="match status" value="2"/>
</dbReference>
<dbReference type="PROSITE" id="PS00626">
    <property type="entry name" value="RCC1_2"/>
    <property type="match status" value="1"/>
</dbReference>
<evidence type="ECO:0000256" key="1">
    <source>
        <dbReference type="ARBA" id="ARBA00022658"/>
    </source>
</evidence>
<dbReference type="PRINTS" id="PR00633">
    <property type="entry name" value="RCCNDNSATION"/>
</dbReference>
<dbReference type="InterPro" id="IPR009091">
    <property type="entry name" value="RCC1/BLIP-II"/>
</dbReference>
<keyword evidence="5" id="KW-1185">Reference proteome</keyword>
<dbReference type="Pfam" id="PF00415">
    <property type="entry name" value="RCC1"/>
    <property type="match status" value="1"/>
</dbReference>
<sequence length="448" mass="45719">MSDDQARIRRVARSCLAMAAGTATVAACTVTTSKEYKIPQAQAAPTPGVAAREVGEVWTTGLNRDRQLGRAPDKLTDAALAPAAGGGGGGRLQAVAVAAGARHTLALVSGGRVAAWGANDKGQLGDGTRLDRAVPVAVRAPGNPRLPLTGVVAIAADTDFSMALLRNGTVVTWGAGTAGQRGIGRFGRAGEPPSPTLVLRPDGGGPLTRVRAISADGNTALALLKDGTVVGWGSNDFGMVGDGSTDDRPLPRGVRGPDGEARLAGVTQIAVGGQHGMARLHDGTAVSWGRNDYGQLGDGTMTDRREPVRVAGPYGLPVLRDIAFITAGEQHNFALRGDGSVVAWGNNTAGQLGDGTTASTPRPVQVAGVRSPRLRGVARIVAGEAYGVAVLTDGSVLTWGSGSRGQLGSGTRAPRTRPGPVVLADGRRTGRVLGVGTGRRHLALLMRW</sequence>
<keyword evidence="2" id="KW-0677">Repeat</keyword>
<evidence type="ECO:0000313" key="5">
    <source>
        <dbReference type="Proteomes" id="UP001501509"/>
    </source>
</evidence>
<evidence type="ECO:0000256" key="2">
    <source>
        <dbReference type="ARBA" id="ARBA00022737"/>
    </source>
</evidence>
<dbReference type="EMBL" id="BAAATD010000005">
    <property type="protein sequence ID" value="GAA2604968.1"/>
    <property type="molecule type" value="Genomic_DNA"/>
</dbReference>